<name>A0A2H4U4H0_METSM</name>
<dbReference type="Proteomes" id="UP000232133">
    <property type="component" value="Chromosome"/>
</dbReference>
<comment type="cofactor">
    <cofactor evidence="1">
        <name>[4Fe-4S] cluster</name>
        <dbReference type="ChEBI" id="CHEBI:49883"/>
    </cofactor>
</comment>
<proteinExistence type="predicted"/>
<dbReference type="InterPro" id="IPR051198">
    <property type="entry name" value="BchE-like"/>
</dbReference>
<evidence type="ECO:0000256" key="4">
    <source>
        <dbReference type="ARBA" id="ARBA00023004"/>
    </source>
</evidence>
<dbReference type="PANTHER" id="PTHR43409">
    <property type="entry name" value="ANAEROBIC MAGNESIUM-PROTOPORPHYRIN IX MONOMETHYL ESTER CYCLASE-RELATED"/>
    <property type="match status" value="1"/>
</dbReference>
<dbReference type="GO" id="GO:0051536">
    <property type="term" value="F:iron-sulfur cluster binding"/>
    <property type="evidence" value="ECO:0007669"/>
    <property type="project" value="UniProtKB-KW"/>
</dbReference>
<dbReference type="Pfam" id="PF02310">
    <property type="entry name" value="B12-binding"/>
    <property type="match status" value="1"/>
</dbReference>
<dbReference type="GeneID" id="35117828"/>
<reference evidence="7 8" key="1">
    <citation type="submission" date="2016-10" db="EMBL/GenBank/DDBJ databases">
        <authorList>
            <person name="Varghese N."/>
        </authorList>
    </citation>
    <scope>NUCLEOTIDE SEQUENCE [LARGE SCALE GENOMIC DNA]</scope>
    <source>
        <strain evidence="7 8">KB11</strain>
    </source>
</reference>
<dbReference type="GO" id="GO:0046872">
    <property type="term" value="F:metal ion binding"/>
    <property type="evidence" value="ECO:0007669"/>
    <property type="project" value="UniProtKB-KW"/>
</dbReference>
<evidence type="ECO:0000256" key="1">
    <source>
        <dbReference type="ARBA" id="ARBA00001966"/>
    </source>
</evidence>
<evidence type="ECO:0000256" key="2">
    <source>
        <dbReference type="ARBA" id="ARBA00022691"/>
    </source>
</evidence>
<evidence type="ECO:0000256" key="3">
    <source>
        <dbReference type="ARBA" id="ARBA00022723"/>
    </source>
</evidence>
<dbReference type="GO" id="GO:0005829">
    <property type="term" value="C:cytosol"/>
    <property type="evidence" value="ECO:0007669"/>
    <property type="project" value="TreeGrafter"/>
</dbReference>
<evidence type="ECO:0000256" key="5">
    <source>
        <dbReference type="ARBA" id="ARBA00023014"/>
    </source>
</evidence>
<sequence>MFEDWINGDVKSVLLVEPNFPIPSKSRNHKNFLPIGLLKIASLLRNKSIDVELVRHGFDDFDKDDVCLDDFKESNMKNPDLICITSIFTYWANHVKSAVSYYKCLFPDIPILVGGIYASLMPNHCKEYTGCDDVIVGQIYEAEKLIPAYDLVDVDYQIIHTTRGCIRRCEACGVYDIEPEWLCKKSIKNEIIMKKVIFYDNNLLANKYIVNILQELINLKKSKKISYIESQSGFDGRILRKKPFLAKMMKEAGFKNPKIAWDGSLSDKEDIFNQINILVDAGYMPKEISVFMLYNHELTYDELESKRALCFEWGVQITDCRFRPLDDIRNGYNPAKRNGQSGEEYFIHPNWTDKGIRKFRRNVRRHNICVRHDVDYHSSLMERKKIPRDVAKKYRKQSYDEIDKKIIPDAWTPKVVHDINEQDFFKIKTN</sequence>
<keyword evidence="5" id="KW-0411">Iron-sulfur</keyword>
<dbReference type="InterPro" id="IPR006158">
    <property type="entry name" value="Cobalamin-bd"/>
</dbReference>
<feature type="domain" description="B12-binding" evidence="6">
    <location>
        <begin position="10"/>
        <end position="156"/>
    </location>
</feature>
<dbReference type="InterPro" id="IPR058240">
    <property type="entry name" value="rSAM_sf"/>
</dbReference>
<dbReference type="PROSITE" id="PS51332">
    <property type="entry name" value="B12_BINDING"/>
    <property type="match status" value="1"/>
</dbReference>
<keyword evidence="3" id="KW-0479">Metal-binding</keyword>
<dbReference type="AlphaFoldDB" id="A0A2H4U4H0"/>
<dbReference type="EMBL" id="CP017803">
    <property type="protein sequence ID" value="ATZ59010.1"/>
    <property type="molecule type" value="Genomic_DNA"/>
</dbReference>
<gene>
    <name evidence="7" type="ORF">BK798_00575</name>
</gene>
<keyword evidence="2" id="KW-0949">S-adenosyl-L-methionine</keyword>
<accession>A0A2H4U4H0</accession>
<dbReference type="GO" id="GO:0031419">
    <property type="term" value="F:cobalamin binding"/>
    <property type="evidence" value="ECO:0007669"/>
    <property type="project" value="InterPro"/>
</dbReference>
<protein>
    <submittedName>
        <fullName evidence="7">Fe-S oxidoreductase</fullName>
    </submittedName>
</protein>
<organism evidence="7 8">
    <name type="scientific">Methanobrevibacter smithii</name>
    <dbReference type="NCBI Taxonomy" id="2173"/>
    <lineage>
        <taxon>Archaea</taxon>
        <taxon>Methanobacteriati</taxon>
        <taxon>Methanobacteriota</taxon>
        <taxon>Methanomada group</taxon>
        <taxon>Methanobacteria</taxon>
        <taxon>Methanobacteriales</taxon>
        <taxon>Methanobacteriaceae</taxon>
        <taxon>Methanobrevibacter</taxon>
    </lineage>
</organism>
<dbReference type="Gene3D" id="3.40.50.280">
    <property type="entry name" value="Cobalamin-binding domain"/>
    <property type="match status" value="1"/>
</dbReference>
<dbReference type="SUPFAM" id="SSF102114">
    <property type="entry name" value="Radical SAM enzymes"/>
    <property type="match status" value="1"/>
</dbReference>
<evidence type="ECO:0000259" key="6">
    <source>
        <dbReference type="PROSITE" id="PS51332"/>
    </source>
</evidence>
<keyword evidence="4" id="KW-0408">Iron</keyword>
<dbReference type="RefSeq" id="WP_100815136.1">
    <property type="nucleotide sequence ID" value="NZ_CP017803.1"/>
</dbReference>
<evidence type="ECO:0000313" key="7">
    <source>
        <dbReference type="EMBL" id="ATZ59010.1"/>
    </source>
</evidence>
<evidence type="ECO:0000313" key="8">
    <source>
        <dbReference type="Proteomes" id="UP000232133"/>
    </source>
</evidence>
<dbReference type="PANTHER" id="PTHR43409:SF15">
    <property type="entry name" value="PUTATIVE-RELATED"/>
    <property type="match status" value="1"/>
</dbReference>